<dbReference type="AlphaFoldDB" id="A0A521EVE4"/>
<dbReference type="EMBL" id="FXTP01000013">
    <property type="protein sequence ID" value="SMO87080.1"/>
    <property type="molecule type" value="Genomic_DNA"/>
</dbReference>
<keyword evidence="2" id="KW-1185">Reference proteome</keyword>
<accession>A0A521EVE4</accession>
<evidence type="ECO:0000313" key="1">
    <source>
        <dbReference type="EMBL" id="SMO87080.1"/>
    </source>
</evidence>
<dbReference type="RefSeq" id="WP_142455422.1">
    <property type="nucleotide sequence ID" value="NZ_FXTP01000013.1"/>
</dbReference>
<reference evidence="1 2" key="1">
    <citation type="submission" date="2017-05" db="EMBL/GenBank/DDBJ databases">
        <authorList>
            <person name="Varghese N."/>
            <person name="Submissions S."/>
        </authorList>
    </citation>
    <scope>NUCLEOTIDE SEQUENCE [LARGE SCALE GENOMIC DNA]</scope>
    <source>
        <strain evidence="1 2">DSM 21985</strain>
    </source>
</reference>
<evidence type="ECO:0000313" key="2">
    <source>
        <dbReference type="Proteomes" id="UP000317557"/>
    </source>
</evidence>
<sequence length="142" mass="16883">MKYYIQYIAILILCFFPLSVVSQTIEFKISDCIVYINEEINLEETRSTRNRCKQEDVLITFYPDTDAIELELDMNELKDRILRLQKDSFGNYSTILELDDLNINIDLKLNRLFGYIRGGKLSLEGKNYKENHMSVMFEFERK</sequence>
<dbReference type="Proteomes" id="UP000317557">
    <property type="component" value="Unassembled WGS sequence"/>
</dbReference>
<protein>
    <submittedName>
        <fullName evidence="1">Uncharacterized protein</fullName>
    </submittedName>
</protein>
<organism evidence="1 2">
    <name type="scientific">Gracilimonas mengyeensis</name>
    <dbReference type="NCBI Taxonomy" id="1302730"/>
    <lineage>
        <taxon>Bacteria</taxon>
        <taxon>Pseudomonadati</taxon>
        <taxon>Balneolota</taxon>
        <taxon>Balneolia</taxon>
        <taxon>Balneolales</taxon>
        <taxon>Balneolaceae</taxon>
        <taxon>Gracilimonas</taxon>
    </lineage>
</organism>
<name>A0A521EVE4_9BACT</name>
<proteinExistence type="predicted"/>
<gene>
    <name evidence="1" type="ORF">SAMN06265219_113127</name>
</gene>